<accession>A0ABV7L213</accession>
<evidence type="ECO:0000256" key="2">
    <source>
        <dbReference type="ARBA" id="ARBA00022516"/>
    </source>
</evidence>
<dbReference type="InterPro" id="IPR045540">
    <property type="entry name" value="YegS/DAGK_C"/>
</dbReference>
<keyword evidence="6 14" id="KW-0418">Kinase</keyword>
<evidence type="ECO:0000313" key="14">
    <source>
        <dbReference type="EMBL" id="MFC3228701.1"/>
    </source>
</evidence>
<dbReference type="SMART" id="SM00046">
    <property type="entry name" value="DAGKc"/>
    <property type="match status" value="1"/>
</dbReference>
<evidence type="ECO:0000259" key="13">
    <source>
        <dbReference type="PROSITE" id="PS50146"/>
    </source>
</evidence>
<keyword evidence="5" id="KW-0547">Nucleotide-binding</keyword>
<feature type="compositionally biased region" description="Low complexity" evidence="12">
    <location>
        <begin position="1"/>
        <end position="21"/>
    </location>
</feature>
<dbReference type="InterPro" id="IPR050187">
    <property type="entry name" value="Lipid_Phosphate_FormReg"/>
</dbReference>
<keyword evidence="15" id="KW-1185">Reference proteome</keyword>
<evidence type="ECO:0000256" key="8">
    <source>
        <dbReference type="ARBA" id="ARBA00022842"/>
    </source>
</evidence>
<comment type="cofactor">
    <cofactor evidence="1">
        <name>Mg(2+)</name>
        <dbReference type="ChEBI" id="CHEBI:18420"/>
    </cofactor>
</comment>
<evidence type="ECO:0000256" key="7">
    <source>
        <dbReference type="ARBA" id="ARBA00022840"/>
    </source>
</evidence>
<evidence type="ECO:0000256" key="11">
    <source>
        <dbReference type="ARBA" id="ARBA00023264"/>
    </source>
</evidence>
<name>A0ABV7L213_9PROT</name>
<feature type="region of interest" description="Disordered" evidence="12">
    <location>
        <begin position="1"/>
        <end position="29"/>
    </location>
</feature>
<dbReference type="Gene3D" id="3.40.50.10330">
    <property type="entry name" value="Probable inorganic polyphosphate/atp-NAD kinase, domain 1"/>
    <property type="match status" value="1"/>
</dbReference>
<evidence type="ECO:0000313" key="15">
    <source>
        <dbReference type="Proteomes" id="UP001595528"/>
    </source>
</evidence>
<evidence type="ECO:0000256" key="5">
    <source>
        <dbReference type="ARBA" id="ARBA00022741"/>
    </source>
</evidence>
<dbReference type="Pfam" id="PF00781">
    <property type="entry name" value="DAGK_cat"/>
    <property type="match status" value="1"/>
</dbReference>
<organism evidence="14 15">
    <name type="scientific">Marinibaculum pumilum</name>
    <dbReference type="NCBI Taxonomy" id="1766165"/>
    <lineage>
        <taxon>Bacteria</taxon>
        <taxon>Pseudomonadati</taxon>
        <taxon>Pseudomonadota</taxon>
        <taxon>Alphaproteobacteria</taxon>
        <taxon>Rhodospirillales</taxon>
        <taxon>Rhodospirillaceae</taxon>
        <taxon>Marinibaculum</taxon>
    </lineage>
</organism>
<evidence type="ECO:0000256" key="1">
    <source>
        <dbReference type="ARBA" id="ARBA00001946"/>
    </source>
</evidence>
<evidence type="ECO:0000256" key="3">
    <source>
        <dbReference type="ARBA" id="ARBA00022679"/>
    </source>
</evidence>
<proteinExistence type="predicted"/>
<keyword evidence="8" id="KW-0460">Magnesium</keyword>
<dbReference type="InterPro" id="IPR016064">
    <property type="entry name" value="NAD/diacylglycerol_kinase_sf"/>
</dbReference>
<evidence type="ECO:0000256" key="9">
    <source>
        <dbReference type="ARBA" id="ARBA00023098"/>
    </source>
</evidence>
<reference evidence="15" key="1">
    <citation type="journal article" date="2019" name="Int. J. Syst. Evol. Microbiol.">
        <title>The Global Catalogue of Microorganisms (GCM) 10K type strain sequencing project: providing services to taxonomists for standard genome sequencing and annotation.</title>
        <authorList>
            <consortium name="The Broad Institute Genomics Platform"/>
            <consortium name="The Broad Institute Genome Sequencing Center for Infectious Disease"/>
            <person name="Wu L."/>
            <person name="Ma J."/>
        </authorList>
    </citation>
    <scope>NUCLEOTIDE SEQUENCE [LARGE SCALE GENOMIC DNA]</scope>
    <source>
        <strain evidence="15">KCTC 42964</strain>
    </source>
</reference>
<keyword evidence="4" id="KW-0479">Metal-binding</keyword>
<dbReference type="InterPro" id="IPR017438">
    <property type="entry name" value="ATP-NAD_kinase_N"/>
</dbReference>
<evidence type="ECO:0000256" key="12">
    <source>
        <dbReference type="SAM" id="MobiDB-lite"/>
    </source>
</evidence>
<keyword evidence="11" id="KW-1208">Phospholipid metabolism</keyword>
<gene>
    <name evidence="14" type="ORF">ACFOGJ_15765</name>
</gene>
<keyword evidence="3 14" id="KW-0808">Transferase</keyword>
<keyword evidence="9" id="KW-0443">Lipid metabolism</keyword>
<dbReference type="InterPro" id="IPR005218">
    <property type="entry name" value="Diacylglycerol/lipid_kinase"/>
</dbReference>
<dbReference type="PANTHER" id="PTHR12358">
    <property type="entry name" value="SPHINGOSINE KINASE"/>
    <property type="match status" value="1"/>
</dbReference>
<protein>
    <submittedName>
        <fullName evidence="14">Diacylglycerol/lipid kinase family protein</fullName>
        <ecNumber evidence="14">2.7.1.-</ecNumber>
    </submittedName>
</protein>
<sequence length="330" mass="34580">MTARPAPAGPRPAVTSPAVTRPAPPAAAPEAPLDARRILVIHNPTAGWRRPQLLRDLVSALRAAGREVEVMPTAHPGHAVELALAASGQGWDLVVAAGGDGTINEVLNGLYGSNLPLALCPLGTANVLAHEIGLRPDADRLAAAILAGRTAAVAVGWCNGQGIADRAFVQMLGVGFDAQVVADVSRGLKRRLGRWAYVLMSLRAALRYHYPEFEVRLDGVAHRACSVIVANGRHYGGPYVSAPAADLRRPELQVCLFHRGGPLYVARYGLALLTGRLSRLRDVSIHAATGIEIKAPAGEPVQGDGDTFGSTPVSVGVRAGRQLLVVPEGN</sequence>
<keyword evidence="10" id="KW-0594">Phospholipid biosynthesis</keyword>
<dbReference type="PANTHER" id="PTHR12358:SF106">
    <property type="entry name" value="LIPID KINASE YEGS"/>
    <property type="match status" value="1"/>
</dbReference>
<dbReference type="InterPro" id="IPR001206">
    <property type="entry name" value="Diacylglycerol_kinase_cat_dom"/>
</dbReference>
<feature type="domain" description="DAGKc" evidence="13">
    <location>
        <begin position="33"/>
        <end position="162"/>
    </location>
</feature>
<evidence type="ECO:0000256" key="10">
    <source>
        <dbReference type="ARBA" id="ARBA00023209"/>
    </source>
</evidence>
<dbReference type="EMBL" id="JBHRTR010000028">
    <property type="protein sequence ID" value="MFC3228701.1"/>
    <property type="molecule type" value="Genomic_DNA"/>
</dbReference>
<dbReference type="RefSeq" id="WP_379902074.1">
    <property type="nucleotide sequence ID" value="NZ_JBHRTR010000028.1"/>
</dbReference>
<dbReference type="EC" id="2.7.1.-" evidence="14"/>
<dbReference type="PROSITE" id="PS50146">
    <property type="entry name" value="DAGK"/>
    <property type="match status" value="1"/>
</dbReference>
<comment type="caution">
    <text evidence="14">The sequence shown here is derived from an EMBL/GenBank/DDBJ whole genome shotgun (WGS) entry which is preliminary data.</text>
</comment>
<evidence type="ECO:0000256" key="6">
    <source>
        <dbReference type="ARBA" id="ARBA00022777"/>
    </source>
</evidence>
<dbReference type="SUPFAM" id="SSF111331">
    <property type="entry name" value="NAD kinase/diacylglycerol kinase-like"/>
    <property type="match status" value="1"/>
</dbReference>
<evidence type="ECO:0000256" key="4">
    <source>
        <dbReference type="ARBA" id="ARBA00022723"/>
    </source>
</evidence>
<dbReference type="GO" id="GO:0016301">
    <property type="term" value="F:kinase activity"/>
    <property type="evidence" value="ECO:0007669"/>
    <property type="project" value="UniProtKB-KW"/>
</dbReference>
<dbReference type="Gene3D" id="2.60.200.40">
    <property type="match status" value="1"/>
</dbReference>
<dbReference type="Pfam" id="PF19279">
    <property type="entry name" value="YegS_C"/>
    <property type="match status" value="1"/>
</dbReference>
<dbReference type="NCBIfam" id="TIGR00147">
    <property type="entry name" value="YegS/Rv2252/BmrU family lipid kinase"/>
    <property type="match status" value="1"/>
</dbReference>
<dbReference type="Proteomes" id="UP001595528">
    <property type="component" value="Unassembled WGS sequence"/>
</dbReference>
<keyword evidence="7" id="KW-0067">ATP-binding</keyword>
<keyword evidence="2" id="KW-0444">Lipid biosynthesis</keyword>